<feature type="compositionally biased region" description="Polar residues" evidence="1">
    <location>
        <begin position="18"/>
        <end position="28"/>
    </location>
</feature>
<sequence length="104" mass="11757">MLKSFEPTMDKSLYQAPKPSSSIRNYSTGMNSDAHGSSMLLSLAINALQKTAFVFRLVLFLFQMLFFLARAFPAGRRLEGACRLTYHVGRTELDCGQRPSHRRP</sequence>
<feature type="region of interest" description="Disordered" evidence="1">
    <location>
        <begin position="1"/>
        <end position="28"/>
    </location>
</feature>
<proteinExistence type="predicted"/>
<keyword evidence="2" id="KW-1133">Transmembrane helix</keyword>
<dbReference type="EMBL" id="RSDZ01000041">
    <property type="protein sequence ID" value="RXG47078.1"/>
    <property type="molecule type" value="Genomic_DNA"/>
</dbReference>
<evidence type="ECO:0000256" key="1">
    <source>
        <dbReference type="SAM" id="MobiDB-lite"/>
    </source>
</evidence>
<dbReference type="Proteomes" id="UP000288725">
    <property type="component" value="Chromosome 3"/>
</dbReference>
<protein>
    <submittedName>
        <fullName evidence="3">Uncharacterized protein</fullName>
    </submittedName>
</protein>
<accession>A0A444S0Z3</accession>
<name>A0A444S0Z3_VERDA</name>
<reference evidence="3 4" key="1">
    <citation type="submission" date="2018-12" db="EMBL/GenBank/DDBJ databases">
        <title>Genome of Verticillium dahliae isolate Getta Getta.</title>
        <authorList>
            <person name="Gardiner D.M."/>
        </authorList>
    </citation>
    <scope>NUCLEOTIDE SEQUENCE [LARGE SCALE GENOMIC DNA]</scope>
    <source>
        <strain evidence="3 4">Getta Getta</strain>
    </source>
</reference>
<organism evidence="3 4">
    <name type="scientific">Verticillium dahliae</name>
    <name type="common">Verticillium wilt</name>
    <dbReference type="NCBI Taxonomy" id="27337"/>
    <lineage>
        <taxon>Eukaryota</taxon>
        <taxon>Fungi</taxon>
        <taxon>Dikarya</taxon>
        <taxon>Ascomycota</taxon>
        <taxon>Pezizomycotina</taxon>
        <taxon>Sordariomycetes</taxon>
        <taxon>Hypocreomycetidae</taxon>
        <taxon>Glomerellales</taxon>
        <taxon>Plectosphaerellaceae</taxon>
        <taxon>Verticillium</taxon>
    </lineage>
</organism>
<evidence type="ECO:0000256" key="2">
    <source>
        <dbReference type="SAM" id="Phobius"/>
    </source>
</evidence>
<feature type="transmembrane region" description="Helical" evidence="2">
    <location>
        <begin position="47"/>
        <end position="69"/>
    </location>
</feature>
<gene>
    <name evidence="3" type="ORF">VDGE_30237</name>
</gene>
<keyword evidence="2" id="KW-0812">Transmembrane</keyword>
<evidence type="ECO:0000313" key="3">
    <source>
        <dbReference type="EMBL" id="RXG47078.1"/>
    </source>
</evidence>
<keyword evidence="2" id="KW-0472">Membrane</keyword>
<evidence type="ECO:0000313" key="4">
    <source>
        <dbReference type="Proteomes" id="UP000288725"/>
    </source>
</evidence>
<dbReference type="AlphaFoldDB" id="A0A444S0Z3"/>
<comment type="caution">
    <text evidence="3">The sequence shown here is derived from an EMBL/GenBank/DDBJ whole genome shotgun (WGS) entry which is preliminary data.</text>
</comment>